<dbReference type="InterPro" id="IPR011051">
    <property type="entry name" value="RmlC_Cupin_sf"/>
</dbReference>
<accession>A0A3B0YLC8</accession>
<evidence type="ECO:0008006" key="2">
    <source>
        <dbReference type="Google" id="ProtNLM"/>
    </source>
</evidence>
<dbReference type="EMBL" id="UOFK01000214">
    <property type="protein sequence ID" value="VAW80191.1"/>
    <property type="molecule type" value="Genomic_DNA"/>
</dbReference>
<proteinExistence type="predicted"/>
<organism evidence="1">
    <name type="scientific">hydrothermal vent metagenome</name>
    <dbReference type="NCBI Taxonomy" id="652676"/>
    <lineage>
        <taxon>unclassified sequences</taxon>
        <taxon>metagenomes</taxon>
        <taxon>ecological metagenomes</taxon>
    </lineage>
</organism>
<reference evidence="1" key="1">
    <citation type="submission" date="2018-06" db="EMBL/GenBank/DDBJ databases">
        <authorList>
            <person name="Zhirakovskaya E."/>
        </authorList>
    </citation>
    <scope>NUCLEOTIDE SEQUENCE</scope>
</reference>
<dbReference type="SUPFAM" id="SSF51182">
    <property type="entry name" value="RmlC-like cupins"/>
    <property type="match status" value="1"/>
</dbReference>
<sequence>MLMNDDRIQCRVVVLPDSTRINQAIGSEFTALWDDPGLKRSHYFAGRYENLYVPEQRLPSLAPVLAAGRKGAAEYLGQPGLALSASFWMNAMGPGHVTLPHSHDEDDELVSGVYYISVPPDSGELILQQGLIHTRVAPVEGEFVFFPPDIVHEVSENRSQQLRLSVGMNFGVRE</sequence>
<dbReference type="Gene3D" id="2.60.120.620">
    <property type="entry name" value="q2cbj1_9rhob like domain"/>
    <property type="match status" value="1"/>
</dbReference>
<protein>
    <recommendedName>
        <fullName evidence="2">Fe2OG dioxygenase domain-containing protein</fullName>
    </recommendedName>
</protein>
<dbReference type="AlphaFoldDB" id="A0A3B0YLC8"/>
<gene>
    <name evidence="1" type="ORF">MNBD_GAMMA13-1046</name>
</gene>
<evidence type="ECO:0000313" key="1">
    <source>
        <dbReference type="EMBL" id="VAW80191.1"/>
    </source>
</evidence>
<name>A0A3B0YLC8_9ZZZZ</name>